<comment type="pathway">
    <text evidence="1">Quinol/quinone metabolism; menaquinone biosynthesis.</text>
</comment>
<dbReference type="NCBIfam" id="NF006087">
    <property type="entry name" value="PRK08236.1"/>
    <property type="match status" value="1"/>
</dbReference>
<evidence type="ECO:0000313" key="4">
    <source>
        <dbReference type="EMBL" id="MCU6795504.1"/>
    </source>
</evidence>
<name>A0ABT2UPB1_9BACL</name>
<comment type="function">
    <text evidence="1">Catalyzes the hydrolysis of futalosine (FL) to dehypoxanthine futalosine (DHFL) and hypoxanthine, a step in the biosynthesis of menaquinone (MK, vitamin K2).</text>
</comment>
<feature type="domain" description="Nucleoside phosphorylase" evidence="3">
    <location>
        <begin position="31"/>
        <end position="210"/>
    </location>
</feature>
<evidence type="ECO:0000259" key="3">
    <source>
        <dbReference type="Pfam" id="PF01048"/>
    </source>
</evidence>
<comment type="similarity">
    <text evidence="1">Belongs to the PNP/UDP phosphorylase family. Futalosine hydrolase subfamily.</text>
</comment>
<dbReference type="EMBL" id="JAOQIO010000094">
    <property type="protein sequence ID" value="MCU6795504.1"/>
    <property type="molecule type" value="Genomic_DNA"/>
</dbReference>
<protein>
    <recommendedName>
        <fullName evidence="1 2">Futalosine hydrolase</fullName>
        <shortName evidence="1">FL hydrolase</shortName>
        <ecNumber evidence="1 2">3.2.2.26</ecNumber>
    </recommendedName>
    <alternativeName>
        <fullName evidence="1">Futalosine nucleosidase</fullName>
    </alternativeName>
    <alternativeName>
        <fullName evidence="1">Menaquinone biosynthetic enzyme MqnB</fullName>
    </alternativeName>
</protein>
<dbReference type="EC" id="3.2.2.26" evidence="1 2"/>
<dbReference type="InterPro" id="IPR035994">
    <property type="entry name" value="Nucleoside_phosphorylase_sf"/>
</dbReference>
<evidence type="ECO:0000256" key="2">
    <source>
        <dbReference type="NCBIfam" id="TIGR03664"/>
    </source>
</evidence>
<keyword evidence="1 4" id="KW-0378">Hydrolase</keyword>
<evidence type="ECO:0000313" key="5">
    <source>
        <dbReference type="Proteomes" id="UP001652445"/>
    </source>
</evidence>
<keyword evidence="4" id="KW-0326">Glycosidase</keyword>
<gene>
    <name evidence="1" type="primary">mqnB</name>
    <name evidence="4" type="ORF">OB236_25660</name>
</gene>
<evidence type="ECO:0000256" key="1">
    <source>
        <dbReference type="HAMAP-Rule" id="MF_00991"/>
    </source>
</evidence>
<dbReference type="Proteomes" id="UP001652445">
    <property type="component" value="Unassembled WGS sequence"/>
</dbReference>
<dbReference type="InterPro" id="IPR000845">
    <property type="entry name" value="Nucleoside_phosphorylase_d"/>
</dbReference>
<dbReference type="PANTHER" id="PTHR46832:SF2">
    <property type="entry name" value="FUTALOSINE HYDROLASE"/>
    <property type="match status" value="1"/>
</dbReference>
<keyword evidence="1" id="KW-0474">Menaquinone biosynthesis</keyword>
<dbReference type="Pfam" id="PF01048">
    <property type="entry name" value="PNP_UDP_1"/>
    <property type="match status" value="1"/>
</dbReference>
<dbReference type="Gene3D" id="3.40.50.1580">
    <property type="entry name" value="Nucleoside phosphorylase domain"/>
    <property type="match status" value="1"/>
</dbReference>
<proteinExistence type="inferred from homology"/>
<dbReference type="InterPro" id="IPR019963">
    <property type="entry name" value="FL_hydrolase_MqnB"/>
</dbReference>
<dbReference type="PANTHER" id="PTHR46832">
    <property type="entry name" value="5'-METHYLTHIOADENOSINE/S-ADENOSYLHOMOCYSTEINE NUCLEOSIDASE"/>
    <property type="match status" value="1"/>
</dbReference>
<dbReference type="GO" id="GO:0016798">
    <property type="term" value="F:hydrolase activity, acting on glycosyl bonds"/>
    <property type="evidence" value="ECO:0007669"/>
    <property type="project" value="UniProtKB-KW"/>
</dbReference>
<sequence>MNILVMTAVEVERDAVLRGLHNCSSFHVGIAGVGAASAAARTATLLAAAPYDLVISAGIAGGFAGTAEIGSLVMADEIIAADLGAQSADGFLSLDELGFGSSRIQVDKEWPQRITEALQGAGLSVHTGPILTVSTVTGSTATATELTKRIPGAAAEAMEGYGVAIAAQYGGVPFLELRAISNPVGPRDRSAWRIQDALQALQSASNVLMEVLT</sequence>
<comment type="catalytic activity">
    <reaction evidence="1">
        <text>futalosine + H2O = dehypoxanthine futalosine + hypoxanthine</text>
        <dbReference type="Rhea" id="RHEA:25904"/>
        <dbReference type="ChEBI" id="CHEBI:15377"/>
        <dbReference type="ChEBI" id="CHEBI:17368"/>
        <dbReference type="ChEBI" id="CHEBI:58863"/>
        <dbReference type="ChEBI" id="CHEBI:58864"/>
        <dbReference type="EC" id="3.2.2.26"/>
    </reaction>
</comment>
<dbReference type="HAMAP" id="MF_00991">
    <property type="entry name" value="MqnB"/>
    <property type="match status" value="1"/>
</dbReference>
<organism evidence="4 5">
    <name type="scientific">Paenibacillus baimaensis</name>
    <dbReference type="NCBI Taxonomy" id="2982185"/>
    <lineage>
        <taxon>Bacteria</taxon>
        <taxon>Bacillati</taxon>
        <taxon>Bacillota</taxon>
        <taxon>Bacilli</taxon>
        <taxon>Bacillales</taxon>
        <taxon>Paenibacillaceae</taxon>
        <taxon>Paenibacillus</taxon>
    </lineage>
</organism>
<keyword evidence="5" id="KW-1185">Reference proteome</keyword>
<reference evidence="4 5" key="1">
    <citation type="submission" date="2022-09" db="EMBL/GenBank/DDBJ databases">
        <authorList>
            <person name="Han X.L."/>
            <person name="Wang Q."/>
            <person name="Lu T."/>
        </authorList>
    </citation>
    <scope>NUCLEOTIDE SEQUENCE [LARGE SCALE GENOMIC DNA]</scope>
    <source>
        <strain evidence="4 5">WQ 127069</strain>
    </source>
</reference>
<comment type="caution">
    <text evidence="4">The sequence shown here is derived from an EMBL/GenBank/DDBJ whole genome shotgun (WGS) entry which is preliminary data.</text>
</comment>
<dbReference type="SUPFAM" id="SSF53167">
    <property type="entry name" value="Purine and uridine phosphorylases"/>
    <property type="match status" value="1"/>
</dbReference>
<dbReference type="NCBIfam" id="TIGR03664">
    <property type="entry name" value="fut_nucase"/>
    <property type="match status" value="1"/>
</dbReference>
<dbReference type="CDD" id="cd17766">
    <property type="entry name" value="futalosine_nucleosidase_MqnB"/>
    <property type="match status" value="1"/>
</dbReference>
<accession>A0ABT2UPB1</accession>
<dbReference type="RefSeq" id="WP_262686436.1">
    <property type="nucleotide sequence ID" value="NZ_JAOQIO010000094.1"/>
</dbReference>